<dbReference type="PANTHER" id="PTHR45947">
    <property type="entry name" value="SULFOQUINOVOSYL TRANSFERASE SQD2"/>
    <property type="match status" value="1"/>
</dbReference>
<evidence type="ECO:0000313" key="2">
    <source>
        <dbReference type="EMBL" id="MDC0827349.1"/>
    </source>
</evidence>
<dbReference type="SUPFAM" id="SSF53756">
    <property type="entry name" value="UDP-Glycosyltransferase/glycogen phosphorylase"/>
    <property type="match status" value="1"/>
</dbReference>
<proteinExistence type="predicted"/>
<dbReference type="PANTHER" id="PTHR45947:SF3">
    <property type="entry name" value="SULFOQUINOVOSYL TRANSFERASE SQD2"/>
    <property type="match status" value="1"/>
</dbReference>
<evidence type="ECO:0000259" key="1">
    <source>
        <dbReference type="Pfam" id="PF00534"/>
    </source>
</evidence>
<dbReference type="InterPro" id="IPR050194">
    <property type="entry name" value="Glycosyltransferase_grp1"/>
</dbReference>
<comment type="caution">
    <text evidence="2">The sequence shown here is derived from an EMBL/GenBank/DDBJ whole genome shotgun (WGS) entry which is preliminary data.</text>
</comment>
<sequence length="360" mass="41996">MEFLKLTNNNFTFVATEPIPEDRLKLGYHDMNKKYDFVLTTYDDVSNEVKAMDLALNSDVIIIGSAPEKYVLERIKRKKITFRYSERLLKRGMIYAFSPRLILYMFLHHTRYCKYPMYMLCASSYTAKDYSYYGAYLNKTFKWGYFPEVKEYQIKDLMKKKESSYINILWVARFIPLKHPEAVLEVADYLKQKKYNFQIQMIGTGPIENDIKKLVKQRDLEKFIKIEGSMSPEKVREHMEKSNIFLFTSDYNEGWGAVLNESMNSGCAVIACRAIGSAKFLIKENYSGLLYDYGNQKQLNSLVEKLILDENLRMSLGVNAYNTIINEWSPKSAAERFINLTNRLMQNKDTTYGNGPCSKA</sequence>
<feature type="domain" description="Glycosyl transferase family 1" evidence="1">
    <location>
        <begin position="164"/>
        <end position="322"/>
    </location>
</feature>
<organism evidence="2 3">
    <name type="scientific">Faecalitalea cylindroides</name>
    <dbReference type="NCBI Taxonomy" id="39483"/>
    <lineage>
        <taxon>Bacteria</taxon>
        <taxon>Bacillati</taxon>
        <taxon>Bacillota</taxon>
        <taxon>Erysipelotrichia</taxon>
        <taxon>Erysipelotrichales</taxon>
        <taxon>Erysipelotrichaceae</taxon>
        <taxon>Faecalitalea</taxon>
    </lineage>
</organism>
<dbReference type="Pfam" id="PF00534">
    <property type="entry name" value="Glycos_transf_1"/>
    <property type="match status" value="1"/>
</dbReference>
<dbReference type="CDD" id="cd03801">
    <property type="entry name" value="GT4_PimA-like"/>
    <property type="match status" value="1"/>
</dbReference>
<dbReference type="RefSeq" id="WP_195190691.1">
    <property type="nucleotide sequence ID" value="NZ_JADMUL010000002.1"/>
</dbReference>
<evidence type="ECO:0000313" key="3">
    <source>
        <dbReference type="Proteomes" id="UP001220658"/>
    </source>
</evidence>
<gene>
    <name evidence="2" type="ORF">POG00_01340</name>
</gene>
<dbReference type="Gene3D" id="3.40.50.2000">
    <property type="entry name" value="Glycogen Phosphorylase B"/>
    <property type="match status" value="2"/>
</dbReference>
<name>A0AAW6FP63_9FIRM</name>
<dbReference type="EMBL" id="JAQNCK010000002">
    <property type="protein sequence ID" value="MDC0827349.1"/>
    <property type="molecule type" value="Genomic_DNA"/>
</dbReference>
<dbReference type="InterPro" id="IPR001296">
    <property type="entry name" value="Glyco_trans_1"/>
</dbReference>
<reference evidence="2" key="1">
    <citation type="submission" date="2023-01" db="EMBL/GenBank/DDBJ databases">
        <title>Human gut microbiome strain richness.</title>
        <authorList>
            <person name="Chen-Liaw A."/>
        </authorList>
    </citation>
    <scope>NUCLEOTIDE SEQUENCE</scope>
    <source>
        <strain evidence="2">D55st1_G4_D55t1_190419</strain>
    </source>
</reference>
<accession>A0AAW6FP63</accession>
<dbReference type="GO" id="GO:0016757">
    <property type="term" value="F:glycosyltransferase activity"/>
    <property type="evidence" value="ECO:0007669"/>
    <property type="project" value="InterPro"/>
</dbReference>
<dbReference type="Proteomes" id="UP001220658">
    <property type="component" value="Unassembled WGS sequence"/>
</dbReference>
<protein>
    <submittedName>
        <fullName evidence="2">Glycosyltransferase family 4 protein</fullName>
    </submittedName>
</protein>
<dbReference type="AlphaFoldDB" id="A0AAW6FP63"/>